<evidence type="ECO:0000256" key="4">
    <source>
        <dbReference type="ARBA" id="ARBA00022840"/>
    </source>
</evidence>
<feature type="domain" description="Protein kinase" evidence="6">
    <location>
        <begin position="1"/>
        <end position="246"/>
    </location>
</feature>
<dbReference type="PANTHER" id="PTHR43289:SF6">
    <property type="entry name" value="SERINE_THREONINE-PROTEIN KINASE NEKL-3"/>
    <property type="match status" value="1"/>
</dbReference>
<dbReference type="Proteomes" id="UP000321412">
    <property type="component" value="Unassembled WGS sequence"/>
</dbReference>
<sequence length="365" mass="41240">MGVVYLATDTRLNRQVAQKMLSEALRENPEARRLFLEEARAMATLTHPNLVAVHDVTSFDDRDVIITELVRGKNLDEILEANGPLELDRALEVGFQLANAVAFLHEQGIIHRDLKPANAILEPEGKLKLIDFGLARSVDHLMARGTAVRGTPAYMAPEQILGPQITDKTDVYQLGVTLYELLCKELPFEMTGSGLLAHINKPAIELCTRRAGIPDEFQRLVHRCILPEPDQRPTAAELAAELSSFCKTYCGHTLATPLGHRTRQRRDGRSLNKLRNLYDLPALFHSGTTRRPHSLHTRPPRRLQRPDRRPARAPEPALTHPHPGGPGRGHHHRAERGRLPHRPRLRHHLRARSHERSRRRFGRPG</sequence>
<dbReference type="PROSITE" id="PS50011">
    <property type="entry name" value="PROTEIN_KINASE_DOM"/>
    <property type="match status" value="1"/>
</dbReference>
<comment type="caution">
    <text evidence="7">The sequence shown here is derived from an EMBL/GenBank/DDBJ whole genome shotgun (WGS) entry which is preliminary data.</text>
</comment>
<evidence type="ECO:0000259" key="6">
    <source>
        <dbReference type="PROSITE" id="PS50011"/>
    </source>
</evidence>
<evidence type="ECO:0000313" key="8">
    <source>
        <dbReference type="Proteomes" id="UP000321412"/>
    </source>
</evidence>
<evidence type="ECO:0000256" key="5">
    <source>
        <dbReference type="SAM" id="MobiDB-lite"/>
    </source>
</evidence>
<dbReference type="Gene3D" id="1.10.510.10">
    <property type="entry name" value="Transferase(Phosphotransferase) domain 1"/>
    <property type="match status" value="1"/>
</dbReference>
<keyword evidence="7" id="KW-0723">Serine/threonine-protein kinase</keyword>
<evidence type="ECO:0000256" key="1">
    <source>
        <dbReference type="ARBA" id="ARBA00022679"/>
    </source>
</evidence>
<dbReference type="OrthoDB" id="9779541at2"/>
<keyword evidence="8" id="KW-1185">Reference proteome</keyword>
<reference evidence="7 8" key="1">
    <citation type="submission" date="2019-08" db="EMBL/GenBank/DDBJ databases">
        <title>Bradymonadales sp. TMQ4.</title>
        <authorList>
            <person name="Liang Q."/>
        </authorList>
    </citation>
    <scope>NUCLEOTIDE SEQUENCE [LARGE SCALE GENOMIC DNA]</scope>
    <source>
        <strain evidence="7 8">TMQ4</strain>
    </source>
</reference>
<name>A0A5C6X7Q6_9DELT</name>
<evidence type="ECO:0000256" key="3">
    <source>
        <dbReference type="ARBA" id="ARBA00022777"/>
    </source>
</evidence>
<dbReference type="GO" id="GO:0004674">
    <property type="term" value="F:protein serine/threonine kinase activity"/>
    <property type="evidence" value="ECO:0007669"/>
    <property type="project" value="UniProtKB-KW"/>
</dbReference>
<accession>A0A5C6X7Q6</accession>
<dbReference type="SUPFAM" id="SSF56112">
    <property type="entry name" value="Protein kinase-like (PK-like)"/>
    <property type="match status" value="1"/>
</dbReference>
<dbReference type="CDD" id="cd14014">
    <property type="entry name" value="STKc_PknB_like"/>
    <property type="match status" value="1"/>
</dbReference>
<proteinExistence type="predicted"/>
<dbReference type="SMART" id="SM00220">
    <property type="entry name" value="S_TKc"/>
    <property type="match status" value="1"/>
</dbReference>
<dbReference type="EMBL" id="VOSM01000016">
    <property type="protein sequence ID" value="TXD34055.1"/>
    <property type="molecule type" value="Genomic_DNA"/>
</dbReference>
<keyword evidence="2" id="KW-0547">Nucleotide-binding</keyword>
<evidence type="ECO:0000256" key="2">
    <source>
        <dbReference type="ARBA" id="ARBA00022741"/>
    </source>
</evidence>
<protein>
    <submittedName>
        <fullName evidence="7">Serine/threonine protein kinase</fullName>
    </submittedName>
</protein>
<dbReference type="Pfam" id="PF00069">
    <property type="entry name" value="Pkinase"/>
    <property type="match status" value="1"/>
</dbReference>
<dbReference type="PANTHER" id="PTHR43289">
    <property type="entry name" value="MITOGEN-ACTIVATED PROTEIN KINASE KINASE KINASE 20-RELATED"/>
    <property type="match status" value="1"/>
</dbReference>
<dbReference type="AlphaFoldDB" id="A0A5C6X7Q6"/>
<feature type="region of interest" description="Disordered" evidence="5">
    <location>
        <begin position="282"/>
        <end position="365"/>
    </location>
</feature>
<dbReference type="InterPro" id="IPR000719">
    <property type="entry name" value="Prot_kinase_dom"/>
</dbReference>
<evidence type="ECO:0000313" key="7">
    <source>
        <dbReference type="EMBL" id="TXD34055.1"/>
    </source>
</evidence>
<dbReference type="InterPro" id="IPR011009">
    <property type="entry name" value="Kinase-like_dom_sf"/>
</dbReference>
<organism evidence="7 8">
    <name type="scientific">Lujinxingia vulgaris</name>
    <dbReference type="NCBI Taxonomy" id="2600176"/>
    <lineage>
        <taxon>Bacteria</taxon>
        <taxon>Deltaproteobacteria</taxon>
        <taxon>Bradymonadales</taxon>
        <taxon>Lujinxingiaceae</taxon>
        <taxon>Lujinxingia</taxon>
    </lineage>
</organism>
<feature type="compositionally biased region" description="Basic residues" evidence="5">
    <location>
        <begin position="328"/>
        <end position="365"/>
    </location>
</feature>
<keyword evidence="1" id="KW-0808">Transferase</keyword>
<dbReference type="GO" id="GO:0005524">
    <property type="term" value="F:ATP binding"/>
    <property type="evidence" value="ECO:0007669"/>
    <property type="project" value="UniProtKB-KW"/>
</dbReference>
<gene>
    <name evidence="7" type="ORF">FRC98_19540</name>
</gene>
<dbReference type="Gene3D" id="3.30.200.20">
    <property type="entry name" value="Phosphorylase Kinase, domain 1"/>
    <property type="match status" value="1"/>
</dbReference>
<keyword evidence="3 7" id="KW-0418">Kinase</keyword>
<feature type="compositionally biased region" description="Basic residues" evidence="5">
    <location>
        <begin position="288"/>
        <end position="303"/>
    </location>
</feature>
<keyword evidence="4" id="KW-0067">ATP-binding</keyword>